<evidence type="ECO:0000259" key="2">
    <source>
        <dbReference type="PROSITE" id="PS50086"/>
    </source>
</evidence>
<dbReference type="RefSeq" id="XP_038780922.1">
    <property type="nucleotide sequence ID" value="XM_038924994.1"/>
</dbReference>
<keyword evidence="4" id="KW-1185">Reference proteome</keyword>
<feature type="compositionally biased region" description="Basic and acidic residues" evidence="1">
    <location>
        <begin position="430"/>
        <end position="443"/>
    </location>
</feature>
<dbReference type="InterPro" id="IPR000195">
    <property type="entry name" value="Rab-GAP-TBC_dom"/>
</dbReference>
<protein>
    <recommendedName>
        <fullName evidence="2">Rab-GAP TBC domain-containing protein</fullName>
    </recommendedName>
</protein>
<dbReference type="AlphaFoldDB" id="A0A875RYK4"/>
<dbReference type="InterPro" id="IPR035969">
    <property type="entry name" value="Rab-GAP_TBC_sf"/>
</dbReference>
<dbReference type="PROSITE" id="PS50086">
    <property type="entry name" value="TBC_RABGAP"/>
    <property type="match status" value="1"/>
</dbReference>
<organism evidence="3 4">
    <name type="scientific">Eeniella nana</name>
    <name type="common">Yeast</name>
    <name type="synonym">Brettanomyces nanus</name>
    <dbReference type="NCBI Taxonomy" id="13502"/>
    <lineage>
        <taxon>Eukaryota</taxon>
        <taxon>Fungi</taxon>
        <taxon>Dikarya</taxon>
        <taxon>Ascomycota</taxon>
        <taxon>Saccharomycotina</taxon>
        <taxon>Pichiomycetes</taxon>
        <taxon>Pichiales</taxon>
        <taxon>Pichiaceae</taxon>
        <taxon>Brettanomyces</taxon>
    </lineage>
</organism>
<evidence type="ECO:0000313" key="4">
    <source>
        <dbReference type="Proteomes" id="UP000662931"/>
    </source>
</evidence>
<dbReference type="SUPFAM" id="SSF47923">
    <property type="entry name" value="Ypt/Rab-GAP domain of gyp1p"/>
    <property type="match status" value="2"/>
</dbReference>
<evidence type="ECO:0000256" key="1">
    <source>
        <dbReference type="SAM" id="MobiDB-lite"/>
    </source>
</evidence>
<dbReference type="Pfam" id="PF00566">
    <property type="entry name" value="RabGAP-TBC"/>
    <property type="match status" value="1"/>
</dbReference>
<dbReference type="Gene3D" id="1.10.472.80">
    <property type="entry name" value="Ypt/Rab-GAP domain of gyp1p, domain 3"/>
    <property type="match status" value="1"/>
</dbReference>
<dbReference type="GO" id="GO:0005096">
    <property type="term" value="F:GTPase activator activity"/>
    <property type="evidence" value="ECO:0007669"/>
    <property type="project" value="TreeGrafter"/>
</dbReference>
<dbReference type="OrthoDB" id="27140at2759"/>
<proteinExistence type="predicted"/>
<dbReference type="Gene3D" id="1.10.8.270">
    <property type="entry name" value="putative rabgap domain of human tbc1 domain family member 14 like domains"/>
    <property type="match status" value="1"/>
</dbReference>
<sequence>MRGPPILDRVKMTLDSVGTISILAEDVLCGNYSEIHKPSIFSRALVWKLLAMRLNKINKQEGHEEMELNLSNLAKLRRDYDILAAEFDVPWHELSQQSEYYQALTAIDDGFDISDDLSKKQKISRMRVIHDPLSTRNTENRIASQETDLQMLEAIIADVDRLFPEFPRYFIQNLRNRQQLTKVLFLWCKLNAVSYFQGLHEICGLIYVVFYSDCIPRSSSKASKLHTNRLDKQILSLMDLQFLSHDTFSVFNIMMKPIMAKYYSESALLQETIMFDLKLHQSDKFLYHLFKNKFRLDSRIWLMRYFRLLLIREIGLVQSVRLWDRLIAFSFLEDPFKADLDITLLLPYIVLIMLSIIKKRLIISDYGDALYLLLHYPVKNDACIHPSVICKDSIILINNDDSEDEDDKAPQYVTNDCDFTYIEQNHQRQRLSESSRSSDHSGSDADSDENVQLHINKITRDAVLLYRMNDSELEADGGKLLEAYSAMHNQEDKKGRISTGAKLSSSPFIEEMLKRTSSWSHPGRKNVKILSTDFERMTIQPEEMQPKTNNRDFDRTRLEMRLQKKVKDALKK</sequence>
<evidence type="ECO:0000313" key="3">
    <source>
        <dbReference type="EMBL" id="QPG77357.1"/>
    </source>
</evidence>
<dbReference type="EMBL" id="CP064815">
    <property type="protein sequence ID" value="QPG77357.1"/>
    <property type="molecule type" value="Genomic_DNA"/>
</dbReference>
<gene>
    <name evidence="3" type="ORF">FOA43_004769</name>
</gene>
<dbReference type="GO" id="GO:0006886">
    <property type="term" value="P:intracellular protein transport"/>
    <property type="evidence" value="ECO:0007669"/>
    <property type="project" value="TreeGrafter"/>
</dbReference>
<dbReference type="PANTHER" id="PTHR22957">
    <property type="entry name" value="TBC1 DOMAIN FAMILY MEMBER GTPASE-ACTIVATING PROTEIN"/>
    <property type="match status" value="1"/>
</dbReference>
<dbReference type="PANTHER" id="PTHR22957:SF27">
    <property type="entry name" value="TBC1 DOMAIN FAMILY MEMBER 13"/>
    <property type="match status" value="1"/>
</dbReference>
<dbReference type="SMART" id="SM00164">
    <property type="entry name" value="TBC"/>
    <property type="match status" value="1"/>
</dbReference>
<feature type="domain" description="Rab-GAP TBC" evidence="2">
    <location>
        <begin position="37"/>
        <end position="330"/>
    </location>
</feature>
<accession>A0A875RYK4</accession>
<dbReference type="GeneID" id="62198169"/>
<reference evidence="3" key="1">
    <citation type="submission" date="2020-10" db="EMBL/GenBank/DDBJ databases">
        <authorList>
            <person name="Roach M.J.R."/>
        </authorList>
    </citation>
    <scope>NUCLEOTIDE SEQUENCE</scope>
    <source>
        <strain evidence="3">CBS 1945</strain>
    </source>
</reference>
<feature type="region of interest" description="Disordered" evidence="1">
    <location>
        <begin position="427"/>
        <end position="452"/>
    </location>
</feature>
<dbReference type="Proteomes" id="UP000662931">
    <property type="component" value="Chromosome 4"/>
</dbReference>
<dbReference type="KEGG" id="bnn:FOA43_004769"/>
<name>A0A875RYK4_EENNA</name>